<dbReference type="PANTHER" id="PTHR43884">
    <property type="entry name" value="ACYL-COA DEHYDROGENASE"/>
    <property type="match status" value="1"/>
</dbReference>
<dbReference type="Gene3D" id="2.40.110.10">
    <property type="entry name" value="Butyryl-CoA Dehydrogenase, subunit A, domain 2"/>
    <property type="match status" value="1"/>
</dbReference>
<dbReference type="InterPro" id="IPR046373">
    <property type="entry name" value="Acyl-CoA_Oxase/DH_mid-dom_sf"/>
</dbReference>
<dbReference type="Pfam" id="PF02770">
    <property type="entry name" value="Acyl-CoA_dh_M"/>
    <property type="match status" value="1"/>
</dbReference>
<reference evidence="11" key="1">
    <citation type="journal article" date="2019" name="Int. J. Syst. Evol. Microbiol.">
        <title>The Global Catalogue of Microorganisms (GCM) 10K type strain sequencing project: providing services to taxonomists for standard genome sequencing and annotation.</title>
        <authorList>
            <consortium name="The Broad Institute Genomics Platform"/>
            <consortium name="The Broad Institute Genome Sequencing Center for Infectious Disease"/>
            <person name="Wu L."/>
            <person name="Ma J."/>
        </authorList>
    </citation>
    <scope>NUCLEOTIDE SEQUENCE [LARGE SCALE GENOMIC DNA]</scope>
    <source>
        <strain evidence="11">JCM 16545</strain>
    </source>
</reference>
<dbReference type="GO" id="GO:0016491">
    <property type="term" value="F:oxidoreductase activity"/>
    <property type="evidence" value="ECO:0007669"/>
    <property type="project" value="UniProtKB-KW"/>
</dbReference>
<dbReference type="Proteomes" id="UP001597297">
    <property type="component" value="Unassembled WGS sequence"/>
</dbReference>
<feature type="domain" description="Acyl-CoA dehydrogenase/oxidase C-terminal" evidence="7">
    <location>
        <begin position="283"/>
        <end position="443"/>
    </location>
</feature>
<keyword evidence="4 5" id="KW-0274">FAD</keyword>
<dbReference type="EC" id="1.-.-.-" evidence="10"/>
<evidence type="ECO:0000259" key="7">
    <source>
        <dbReference type="Pfam" id="PF00441"/>
    </source>
</evidence>
<dbReference type="EMBL" id="JBHUJC010000038">
    <property type="protein sequence ID" value="MFD2277101.1"/>
    <property type="molecule type" value="Genomic_DNA"/>
</dbReference>
<dbReference type="RefSeq" id="WP_377094830.1">
    <property type="nucleotide sequence ID" value="NZ_JBHSJM010000001.1"/>
</dbReference>
<protein>
    <submittedName>
        <fullName evidence="10">Acyl-CoA dehydrogenase family protein</fullName>
        <ecNumber evidence="10">1.-.-.-</ecNumber>
    </submittedName>
</protein>
<comment type="cofactor">
    <cofactor evidence="1 5">
        <name>FAD</name>
        <dbReference type="ChEBI" id="CHEBI:57692"/>
    </cofactor>
</comment>
<accession>A0ABW5E3B0</accession>
<keyword evidence="11" id="KW-1185">Reference proteome</keyword>
<dbReference type="Gene3D" id="1.20.140.10">
    <property type="entry name" value="Butyryl-CoA Dehydrogenase, subunit A, domain 3"/>
    <property type="match status" value="2"/>
</dbReference>
<comment type="similarity">
    <text evidence="2 5">Belongs to the acyl-CoA dehydrogenase family.</text>
</comment>
<evidence type="ECO:0000256" key="6">
    <source>
        <dbReference type="SAM" id="MobiDB-lite"/>
    </source>
</evidence>
<evidence type="ECO:0000256" key="1">
    <source>
        <dbReference type="ARBA" id="ARBA00001974"/>
    </source>
</evidence>
<dbReference type="Pfam" id="PF02771">
    <property type="entry name" value="Acyl-CoA_dh_N"/>
    <property type="match status" value="1"/>
</dbReference>
<dbReference type="Gene3D" id="1.10.540.10">
    <property type="entry name" value="Acyl-CoA dehydrogenase/oxidase, N-terminal domain"/>
    <property type="match status" value="1"/>
</dbReference>
<evidence type="ECO:0000256" key="5">
    <source>
        <dbReference type="RuleBase" id="RU362125"/>
    </source>
</evidence>
<evidence type="ECO:0000256" key="4">
    <source>
        <dbReference type="ARBA" id="ARBA00022827"/>
    </source>
</evidence>
<sequence>MSEKSLIDTSSMSAGQRAALEMAEDSRDSREISGFAGSLFMGQSKLSRLVPFPEQSREDREQGDVFLEQLSTFLKEHTDPDSIDQNGEIPDAVFQGLGKLGAFGIKIPQKYGGLGLSQTNYSRAAKLLGAHCGNLTALLSAHQSIGVPQPLIVFGTEQQKQKFLPLFAKGQVSAFALTEKNVGSDPAKMATTAELNAESTHYLLNGEKLWCTNGLKASHIVVMAKTPLPEKPYAVTAFIVDTTWPGVEIVTRCHFMGLRALYNGVIRFTNVKIPKENIVLTEGKGLKVALTTLNTGRLTLPAACSGALDRCLEISLEWTREREQWGAAIGKHAAIAEKIADLQADAFATDAMVRYVSALVDHDKSADIRIEAAMAKLWGTEAAWHGVDQTMQIKGGRGYETANSLRNRGETPDPIERMMRDCRINTIFEGSSEIMKLFIAREALDPHLRRGAAVIDSRNPLSKRIPAALKASLHYARWYPLRWLPLTLEIPTRTHPELKTHYKSINKWSRKLSRALFHAMLVNGPKLEKRQILLGCYVDIATELFAMSCACARTDYLLQQNPTHSLKTIRYLCARGNTRIQQFFNKSKDKTSEKGGYSLAQELLYS</sequence>
<evidence type="ECO:0000256" key="2">
    <source>
        <dbReference type="ARBA" id="ARBA00009347"/>
    </source>
</evidence>
<dbReference type="Pfam" id="PF00441">
    <property type="entry name" value="Acyl-CoA_dh_1"/>
    <property type="match status" value="1"/>
</dbReference>
<dbReference type="InterPro" id="IPR037069">
    <property type="entry name" value="AcylCoA_DH/ox_N_sf"/>
</dbReference>
<feature type="region of interest" description="Disordered" evidence="6">
    <location>
        <begin position="1"/>
        <end position="27"/>
    </location>
</feature>
<dbReference type="InterPro" id="IPR006091">
    <property type="entry name" value="Acyl-CoA_Oxase/DH_mid-dom"/>
</dbReference>
<gene>
    <name evidence="10" type="ORF">ACFSQZ_11515</name>
</gene>
<dbReference type="InterPro" id="IPR013786">
    <property type="entry name" value="AcylCoA_DH/ox_N"/>
</dbReference>
<dbReference type="InterPro" id="IPR009100">
    <property type="entry name" value="AcylCoA_DH/oxidase_NM_dom_sf"/>
</dbReference>
<dbReference type="SUPFAM" id="SSF47203">
    <property type="entry name" value="Acyl-CoA dehydrogenase C-terminal domain-like"/>
    <property type="match status" value="1"/>
</dbReference>
<feature type="domain" description="Acyl-CoA dehydrogenase/oxidase N-terminal" evidence="9">
    <location>
        <begin position="66"/>
        <end position="170"/>
    </location>
</feature>
<proteinExistence type="inferred from homology"/>
<dbReference type="PANTHER" id="PTHR43884:SF9">
    <property type="entry name" value="COMPLEX I ASSEMBLY FACTOR ACAD9, MITOCHONDRIAL"/>
    <property type="match status" value="1"/>
</dbReference>
<evidence type="ECO:0000259" key="9">
    <source>
        <dbReference type="Pfam" id="PF02771"/>
    </source>
</evidence>
<dbReference type="SUPFAM" id="SSF56645">
    <property type="entry name" value="Acyl-CoA dehydrogenase NM domain-like"/>
    <property type="match status" value="1"/>
</dbReference>
<evidence type="ECO:0000313" key="11">
    <source>
        <dbReference type="Proteomes" id="UP001597297"/>
    </source>
</evidence>
<organism evidence="10 11">
    <name type="scientific">Rubritalea spongiae</name>
    <dbReference type="NCBI Taxonomy" id="430797"/>
    <lineage>
        <taxon>Bacteria</taxon>
        <taxon>Pseudomonadati</taxon>
        <taxon>Verrucomicrobiota</taxon>
        <taxon>Verrucomicrobiia</taxon>
        <taxon>Verrucomicrobiales</taxon>
        <taxon>Rubritaleaceae</taxon>
        <taxon>Rubritalea</taxon>
    </lineage>
</organism>
<comment type="caution">
    <text evidence="10">The sequence shown here is derived from an EMBL/GenBank/DDBJ whole genome shotgun (WGS) entry which is preliminary data.</text>
</comment>
<evidence type="ECO:0000313" key="10">
    <source>
        <dbReference type="EMBL" id="MFD2277101.1"/>
    </source>
</evidence>
<feature type="domain" description="Acyl-CoA oxidase/dehydrogenase middle" evidence="8">
    <location>
        <begin position="174"/>
        <end position="271"/>
    </location>
</feature>
<evidence type="ECO:0000259" key="8">
    <source>
        <dbReference type="Pfam" id="PF02770"/>
    </source>
</evidence>
<evidence type="ECO:0000256" key="3">
    <source>
        <dbReference type="ARBA" id="ARBA00022630"/>
    </source>
</evidence>
<dbReference type="InterPro" id="IPR009075">
    <property type="entry name" value="AcylCo_DH/oxidase_C"/>
</dbReference>
<keyword evidence="5 10" id="KW-0560">Oxidoreductase</keyword>
<keyword evidence="3 5" id="KW-0285">Flavoprotein</keyword>
<name>A0ABW5E3B0_9BACT</name>
<dbReference type="InterPro" id="IPR036250">
    <property type="entry name" value="AcylCo_DH-like_C"/>
</dbReference>